<dbReference type="STRING" id="42253.NITMOv2_3634"/>
<dbReference type="PANTHER" id="PTHR33909">
    <property type="entry name" value="SEC TRANSLOCON ACCESSORY COMPLEX SUBUNIT YAJC"/>
    <property type="match status" value="1"/>
</dbReference>
<protein>
    <recommendedName>
        <fullName evidence="3">Sec translocon accessory complex subunit YajC</fullName>
    </recommendedName>
</protein>
<keyword evidence="6 11" id="KW-0812">Transmembrane</keyword>
<comment type="similarity">
    <text evidence="2">Belongs to the YajC family.</text>
</comment>
<dbReference type="AlphaFoldDB" id="A0A0K2GGF7"/>
<dbReference type="PATRIC" id="fig|42253.5.peg.3586"/>
<dbReference type="Proteomes" id="UP000069205">
    <property type="component" value="Chromosome"/>
</dbReference>
<dbReference type="GO" id="GO:0005886">
    <property type="term" value="C:plasma membrane"/>
    <property type="evidence" value="ECO:0007669"/>
    <property type="project" value="UniProtKB-SubCell"/>
</dbReference>
<feature type="transmembrane region" description="Helical" evidence="11">
    <location>
        <begin position="23"/>
        <end position="43"/>
    </location>
</feature>
<dbReference type="EMBL" id="CP011801">
    <property type="protein sequence ID" value="ALA60026.1"/>
    <property type="molecule type" value="Genomic_DNA"/>
</dbReference>
<evidence type="ECO:0000256" key="8">
    <source>
        <dbReference type="ARBA" id="ARBA00022989"/>
    </source>
</evidence>
<evidence type="ECO:0000256" key="6">
    <source>
        <dbReference type="ARBA" id="ARBA00022692"/>
    </source>
</evidence>
<keyword evidence="7" id="KW-0653">Protein transport</keyword>
<evidence type="ECO:0000256" key="3">
    <source>
        <dbReference type="ARBA" id="ARBA00014962"/>
    </source>
</evidence>
<sequence>MTALMASIAWAQGTGGGGSGSSGLLSLIPFVLIFVIFYFLLILPQQKRQKQQKAMLDQLKKGDKVVTASGIWGTVTNLGKTTVTLQIADNTKIKIQKDHIAKLRSDEDEKD</sequence>
<dbReference type="SMART" id="SM01323">
    <property type="entry name" value="YajC"/>
    <property type="match status" value="1"/>
</dbReference>
<keyword evidence="13" id="KW-1185">Reference proteome</keyword>
<evidence type="ECO:0000256" key="11">
    <source>
        <dbReference type="SAM" id="Phobius"/>
    </source>
</evidence>
<evidence type="ECO:0000256" key="7">
    <source>
        <dbReference type="ARBA" id="ARBA00022927"/>
    </source>
</evidence>
<gene>
    <name evidence="12" type="primary">yajC</name>
    <name evidence="12" type="ORF">NITMOv2_3634</name>
</gene>
<evidence type="ECO:0000313" key="12">
    <source>
        <dbReference type="EMBL" id="ALA60026.1"/>
    </source>
</evidence>
<dbReference type="Pfam" id="PF02699">
    <property type="entry name" value="YajC"/>
    <property type="match status" value="1"/>
</dbReference>
<dbReference type="PRINTS" id="PR01853">
    <property type="entry name" value="YAJCTRNLCASE"/>
</dbReference>
<keyword evidence="8 11" id="KW-1133">Transmembrane helix</keyword>
<comment type="subcellular location">
    <subcellularLocation>
        <location evidence="1">Cell membrane</location>
        <topology evidence="1">Single-pass membrane protein</topology>
    </subcellularLocation>
</comment>
<evidence type="ECO:0000256" key="9">
    <source>
        <dbReference type="ARBA" id="ARBA00023010"/>
    </source>
</evidence>
<evidence type="ECO:0000256" key="4">
    <source>
        <dbReference type="ARBA" id="ARBA00022448"/>
    </source>
</evidence>
<keyword evidence="4" id="KW-0813">Transport</keyword>
<evidence type="ECO:0000256" key="1">
    <source>
        <dbReference type="ARBA" id="ARBA00004162"/>
    </source>
</evidence>
<dbReference type="KEGG" id="nmv:NITMOv2_3634"/>
<evidence type="ECO:0000256" key="5">
    <source>
        <dbReference type="ARBA" id="ARBA00022475"/>
    </source>
</evidence>
<keyword evidence="5" id="KW-1003">Cell membrane</keyword>
<evidence type="ECO:0000313" key="13">
    <source>
        <dbReference type="Proteomes" id="UP000069205"/>
    </source>
</evidence>
<dbReference type="RefSeq" id="WP_083448139.1">
    <property type="nucleotide sequence ID" value="NZ_CP011801.1"/>
</dbReference>
<dbReference type="InterPro" id="IPR003849">
    <property type="entry name" value="Preprotein_translocase_YajC"/>
</dbReference>
<evidence type="ECO:0000256" key="10">
    <source>
        <dbReference type="ARBA" id="ARBA00023136"/>
    </source>
</evidence>
<dbReference type="NCBIfam" id="TIGR00739">
    <property type="entry name" value="yajC"/>
    <property type="match status" value="1"/>
</dbReference>
<dbReference type="PANTHER" id="PTHR33909:SF1">
    <property type="entry name" value="SEC TRANSLOCON ACCESSORY COMPLEX SUBUNIT YAJC"/>
    <property type="match status" value="1"/>
</dbReference>
<keyword evidence="10 11" id="KW-0472">Membrane</keyword>
<reference evidence="12 13" key="1">
    <citation type="journal article" date="2015" name="Proc. Natl. Acad. Sci. U.S.A.">
        <title>Expanded metabolic versatility of ubiquitous nitrite-oxidizing bacteria from the genus Nitrospira.</title>
        <authorList>
            <person name="Koch H."/>
            <person name="Lucker S."/>
            <person name="Albertsen M."/>
            <person name="Kitzinger K."/>
            <person name="Herbold C."/>
            <person name="Spieck E."/>
            <person name="Nielsen P.H."/>
            <person name="Wagner M."/>
            <person name="Daims H."/>
        </authorList>
    </citation>
    <scope>NUCLEOTIDE SEQUENCE [LARGE SCALE GENOMIC DNA]</scope>
    <source>
        <strain evidence="12 13">NSP M-1</strain>
    </source>
</reference>
<accession>A0A0K2GGF7</accession>
<keyword evidence="9" id="KW-0811">Translocation</keyword>
<dbReference type="GO" id="GO:0015031">
    <property type="term" value="P:protein transport"/>
    <property type="evidence" value="ECO:0007669"/>
    <property type="project" value="UniProtKB-KW"/>
</dbReference>
<name>A0A0K2GGF7_NITMO</name>
<evidence type="ECO:0000256" key="2">
    <source>
        <dbReference type="ARBA" id="ARBA00006742"/>
    </source>
</evidence>
<organism evidence="12 13">
    <name type="scientific">Nitrospira moscoviensis</name>
    <dbReference type="NCBI Taxonomy" id="42253"/>
    <lineage>
        <taxon>Bacteria</taxon>
        <taxon>Pseudomonadati</taxon>
        <taxon>Nitrospirota</taxon>
        <taxon>Nitrospiria</taxon>
        <taxon>Nitrospirales</taxon>
        <taxon>Nitrospiraceae</taxon>
        <taxon>Nitrospira</taxon>
    </lineage>
</organism>
<proteinExistence type="inferred from homology"/>